<comment type="caution">
    <text evidence="1">The sequence shown here is derived from an EMBL/GenBank/DDBJ whole genome shotgun (WGS) entry which is preliminary data.</text>
</comment>
<gene>
    <name evidence="1" type="ORF">CGZ75_21250</name>
</gene>
<name>A0A229NUI4_9BACL</name>
<dbReference type="EMBL" id="NMUQ01000003">
    <property type="protein sequence ID" value="OXM13563.1"/>
    <property type="molecule type" value="Genomic_DNA"/>
</dbReference>
<evidence type="ECO:0000313" key="2">
    <source>
        <dbReference type="Proteomes" id="UP000215145"/>
    </source>
</evidence>
<sequence length="152" mass="15934">MGKVLVLFILLFITVGVFSKDRTANSAIGGDGDFGSAVAPDERVFLVFNDTYVYVLNLVSLAGGTLLSPARQGPGESSYIRVPNGTTATARYDVNNAAGAKVGDLAIQIVCNVTGGRDLSYYVPTVNTIPLGAEMGRRSSDAALVLFVTRPS</sequence>
<evidence type="ECO:0000313" key="1">
    <source>
        <dbReference type="EMBL" id="OXM13563.1"/>
    </source>
</evidence>
<organism evidence="1 2">
    <name type="scientific">Paenibacillus herberti</name>
    <dbReference type="NCBI Taxonomy" id="1619309"/>
    <lineage>
        <taxon>Bacteria</taxon>
        <taxon>Bacillati</taxon>
        <taxon>Bacillota</taxon>
        <taxon>Bacilli</taxon>
        <taxon>Bacillales</taxon>
        <taxon>Paenibacillaceae</taxon>
        <taxon>Paenibacillus</taxon>
    </lineage>
</organism>
<accession>A0A229NUI4</accession>
<dbReference type="RefSeq" id="WP_089526267.1">
    <property type="nucleotide sequence ID" value="NZ_NMUQ01000003.1"/>
</dbReference>
<proteinExistence type="predicted"/>
<dbReference type="Proteomes" id="UP000215145">
    <property type="component" value="Unassembled WGS sequence"/>
</dbReference>
<protein>
    <submittedName>
        <fullName evidence="1">Uncharacterized protein</fullName>
    </submittedName>
</protein>
<dbReference type="AlphaFoldDB" id="A0A229NUI4"/>
<dbReference type="OrthoDB" id="9842016at2"/>
<reference evidence="1 2" key="1">
    <citation type="submission" date="2017-07" db="EMBL/GenBank/DDBJ databases">
        <title>Paenibacillus herberti R33 genome sequencing and assembly.</title>
        <authorList>
            <person name="Su W."/>
        </authorList>
    </citation>
    <scope>NUCLEOTIDE SEQUENCE [LARGE SCALE GENOMIC DNA]</scope>
    <source>
        <strain evidence="1 2">R33</strain>
    </source>
</reference>
<keyword evidence="2" id="KW-1185">Reference proteome</keyword>